<dbReference type="EMBL" id="QYUL01000002">
    <property type="protein sequence ID" value="RJF81764.1"/>
    <property type="molecule type" value="Genomic_DNA"/>
</dbReference>
<gene>
    <name evidence="1" type="ORF">D3877_16775</name>
</gene>
<organism evidence="1 2">
    <name type="scientific">Azospirillum cavernae</name>
    <dbReference type="NCBI Taxonomy" id="2320860"/>
    <lineage>
        <taxon>Bacteria</taxon>
        <taxon>Pseudomonadati</taxon>
        <taxon>Pseudomonadota</taxon>
        <taxon>Alphaproteobacteria</taxon>
        <taxon>Rhodospirillales</taxon>
        <taxon>Azospirillaceae</taxon>
        <taxon>Azospirillum</taxon>
    </lineage>
</organism>
<reference evidence="1 2" key="1">
    <citation type="submission" date="2018-09" db="EMBL/GenBank/DDBJ databases">
        <authorList>
            <person name="Zhu H."/>
        </authorList>
    </citation>
    <scope>NUCLEOTIDE SEQUENCE [LARGE SCALE GENOMIC DNA]</scope>
    <source>
        <strain evidence="1 2">K2W22B-5</strain>
    </source>
</reference>
<dbReference type="AlphaFoldDB" id="A0A418VXD2"/>
<dbReference type="RefSeq" id="WP_119831855.1">
    <property type="nucleotide sequence ID" value="NZ_QYUL01000002.1"/>
</dbReference>
<keyword evidence="2" id="KW-1185">Reference proteome</keyword>
<sequence length="297" mass="34688">MSVDYVAYIDEAGDDGLKRVYPFYENGSSEWFIVSCLLVRAENDHLMLDTVKSIVSQFKNSQRMDIHYRDLIPAKKKIACEAIALAKIRSFVVMSNKKNMQNYYNEKIRGRPEYAEGDKNFLYWWTVRCLLERVTEECEIQSLKDKKSPQKLRIIFSRRGGMNYNHFRDYLIKLHGQSISGSLYNKFGDLRWSAIDHQEIFAYDHKSMAGLQLADVVASAFYQAVAETPTRECDPQFAKMLKKTVAFKVEMARDGDKYRRRFGYGVKLLPSLKKAELTAQQTRIFDIYSAPDWIKRR</sequence>
<dbReference type="OrthoDB" id="9792394at2"/>
<evidence type="ECO:0000313" key="1">
    <source>
        <dbReference type="EMBL" id="RJF81764.1"/>
    </source>
</evidence>
<dbReference type="Proteomes" id="UP000283458">
    <property type="component" value="Unassembled WGS sequence"/>
</dbReference>
<comment type="caution">
    <text evidence="1">The sequence shown here is derived from an EMBL/GenBank/DDBJ whole genome shotgun (WGS) entry which is preliminary data.</text>
</comment>
<proteinExistence type="predicted"/>
<accession>A0A418VXD2</accession>
<dbReference type="InterPro" id="IPR024524">
    <property type="entry name" value="DUF3800"/>
</dbReference>
<evidence type="ECO:0000313" key="2">
    <source>
        <dbReference type="Proteomes" id="UP000283458"/>
    </source>
</evidence>
<dbReference type="Pfam" id="PF12686">
    <property type="entry name" value="DUF3800"/>
    <property type="match status" value="1"/>
</dbReference>
<name>A0A418VXD2_9PROT</name>
<protein>
    <submittedName>
        <fullName evidence="1">DUF3800 domain-containing protein</fullName>
    </submittedName>
</protein>